<protein>
    <recommendedName>
        <fullName evidence="9">Ion-translocating oxidoreductase complex subunit A</fullName>
        <ecNumber evidence="9">7.-.-.-</ecNumber>
    </recommendedName>
    <alternativeName>
        <fullName evidence="9">Rnf electron transport complex subunit A</fullName>
    </alternativeName>
</protein>
<comment type="function">
    <text evidence="9">Part of a membrane-bound complex that couples electron transfer with translocation of ions across the membrane.</text>
</comment>
<sequence length="194" mass="20985">MSELLLIMVSAILVNNFVLVQFLGLCPFMGVSKKVETAIGLSLATTFVLTLASICSYLVQQYILKPFDLDFLRTISFILVIAVVVQFTEMVVNKTSPMLYRVLGIFLPLITTNCIVLGVALLNANRSEYTFIQASVNGFAAGIGFSLVLVLFAAMRERIAIADVPKPFQGAAIGMLTAGLMSLAFMGFSGLIKL</sequence>
<evidence type="ECO:0000256" key="1">
    <source>
        <dbReference type="ARBA" id="ARBA00004127"/>
    </source>
</evidence>
<dbReference type="NCBIfam" id="TIGR01943">
    <property type="entry name" value="rnfA"/>
    <property type="match status" value="1"/>
</dbReference>
<evidence type="ECO:0000256" key="4">
    <source>
        <dbReference type="ARBA" id="ARBA00022692"/>
    </source>
</evidence>
<dbReference type="InterPro" id="IPR011293">
    <property type="entry name" value="Ion_transpt_RnfA/RsxA"/>
</dbReference>
<reference evidence="10 11" key="1">
    <citation type="submission" date="2022-12" db="EMBL/GenBank/DDBJ databases">
        <title>Coexistence and Characterization of a Novel Tigecycline Resistance gene tet(X) variant and blaNDM-1 in a Pseudomonas caeni Isolate of Chicken Origin.</title>
        <authorList>
            <person name="Lu X."/>
            <person name="Zhang L."/>
            <person name="Li R."/>
            <person name="Wang Z."/>
        </authorList>
    </citation>
    <scope>NUCLEOTIDE SEQUENCE [LARGE SCALE GENOMIC DNA]</scope>
    <source>
        <strain evidence="10 11">CE14</strain>
    </source>
</reference>
<evidence type="ECO:0000256" key="2">
    <source>
        <dbReference type="ARBA" id="ARBA00022448"/>
    </source>
</evidence>
<feature type="transmembrane region" description="Helical" evidence="9">
    <location>
        <begin position="38"/>
        <end position="59"/>
    </location>
</feature>
<keyword evidence="6 9" id="KW-0249">Electron transport</keyword>
<name>A0AAE9VQS1_9GAMM</name>
<evidence type="ECO:0000256" key="8">
    <source>
        <dbReference type="ARBA" id="ARBA00023136"/>
    </source>
</evidence>
<dbReference type="PANTHER" id="PTHR30335:SF0">
    <property type="entry name" value="ION-TRANSLOCATING OXIDOREDUCTASE COMPLEX SUBUNIT A"/>
    <property type="match status" value="1"/>
</dbReference>
<organism evidence="10 11">
    <name type="scientific">Denitrificimonas caeni</name>
    <dbReference type="NCBI Taxonomy" id="521720"/>
    <lineage>
        <taxon>Bacteria</taxon>
        <taxon>Pseudomonadati</taxon>
        <taxon>Pseudomonadota</taxon>
        <taxon>Gammaproteobacteria</taxon>
        <taxon>Pseudomonadales</taxon>
        <taxon>Pseudomonadaceae</taxon>
        <taxon>Denitrificimonas</taxon>
    </lineage>
</organism>
<dbReference type="RefSeq" id="WP_269818990.1">
    <property type="nucleotide sequence ID" value="NZ_CP114976.1"/>
</dbReference>
<comment type="similarity">
    <text evidence="9">Belongs to the NqrDE/RnfAE family.</text>
</comment>
<keyword evidence="3 9" id="KW-0997">Cell inner membrane</keyword>
<feature type="transmembrane region" description="Helical" evidence="9">
    <location>
        <begin position="99"/>
        <end position="122"/>
    </location>
</feature>
<feature type="transmembrane region" description="Helical" evidence="9">
    <location>
        <begin position="134"/>
        <end position="155"/>
    </location>
</feature>
<keyword evidence="4 9" id="KW-0812">Transmembrane</keyword>
<keyword evidence="2 9" id="KW-0813">Transport</keyword>
<accession>A0AAE9VQS1</accession>
<dbReference type="AlphaFoldDB" id="A0AAE9VQS1"/>
<feature type="transmembrane region" description="Helical" evidence="9">
    <location>
        <begin position="6"/>
        <end position="26"/>
    </location>
</feature>
<dbReference type="GO" id="GO:0005886">
    <property type="term" value="C:plasma membrane"/>
    <property type="evidence" value="ECO:0007669"/>
    <property type="project" value="UniProtKB-SubCell"/>
</dbReference>
<dbReference type="InterPro" id="IPR003667">
    <property type="entry name" value="NqrDE/RnfAE"/>
</dbReference>
<dbReference type="KEGG" id="dce:O6P33_04190"/>
<feature type="transmembrane region" description="Helical" evidence="9">
    <location>
        <begin position="71"/>
        <end position="92"/>
    </location>
</feature>
<evidence type="ECO:0000256" key="6">
    <source>
        <dbReference type="ARBA" id="ARBA00022982"/>
    </source>
</evidence>
<gene>
    <name evidence="10" type="primary">rsxA</name>
    <name evidence="9" type="synonym">rnfA</name>
    <name evidence="10" type="ORF">O6P33_04190</name>
</gene>
<keyword evidence="8 9" id="KW-0472">Membrane</keyword>
<dbReference type="Proteomes" id="UP001212189">
    <property type="component" value="Chromosome"/>
</dbReference>
<feature type="transmembrane region" description="Helical" evidence="9">
    <location>
        <begin position="167"/>
        <end position="192"/>
    </location>
</feature>
<comment type="subunit">
    <text evidence="9">The complex is composed of six subunits: RnfA, RnfB, RnfC, RnfD, RnfE and RnfG.</text>
</comment>
<dbReference type="EC" id="7.-.-.-" evidence="9"/>
<keyword evidence="5 9" id="KW-1278">Translocase</keyword>
<dbReference type="PANTHER" id="PTHR30335">
    <property type="entry name" value="INTEGRAL MEMBRANE PROTEIN OF SOXR-REDUCING COMPLEX"/>
    <property type="match status" value="1"/>
</dbReference>
<keyword evidence="7 9" id="KW-1133">Transmembrane helix</keyword>
<comment type="subcellular location">
    <subcellularLocation>
        <location evidence="9">Cell inner membrane</location>
        <topology evidence="9">Multi-pass membrane protein</topology>
    </subcellularLocation>
    <subcellularLocation>
        <location evidence="1">Endomembrane system</location>
        <topology evidence="1">Multi-pass membrane protein</topology>
    </subcellularLocation>
</comment>
<dbReference type="PIRSF" id="PIRSF006102">
    <property type="entry name" value="NQR_DE"/>
    <property type="match status" value="1"/>
</dbReference>
<evidence type="ECO:0000313" key="11">
    <source>
        <dbReference type="Proteomes" id="UP001212189"/>
    </source>
</evidence>
<evidence type="ECO:0000256" key="3">
    <source>
        <dbReference type="ARBA" id="ARBA00022519"/>
    </source>
</evidence>
<dbReference type="GO" id="GO:0022900">
    <property type="term" value="P:electron transport chain"/>
    <property type="evidence" value="ECO:0007669"/>
    <property type="project" value="UniProtKB-UniRule"/>
</dbReference>
<dbReference type="Pfam" id="PF02508">
    <property type="entry name" value="Rnf-Nqr"/>
    <property type="match status" value="1"/>
</dbReference>
<dbReference type="InterPro" id="IPR050133">
    <property type="entry name" value="NqrDE/RnfAE_oxidrdctase"/>
</dbReference>
<evidence type="ECO:0000256" key="9">
    <source>
        <dbReference type="HAMAP-Rule" id="MF_00459"/>
    </source>
</evidence>
<evidence type="ECO:0000313" key="10">
    <source>
        <dbReference type="EMBL" id="WBE26044.1"/>
    </source>
</evidence>
<evidence type="ECO:0000256" key="5">
    <source>
        <dbReference type="ARBA" id="ARBA00022967"/>
    </source>
</evidence>
<dbReference type="HAMAP" id="MF_00459">
    <property type="entry name" value="RsxA_RnfA"/>
    <property type="match status" value="1"/>
</dbReference>
<dbReference type="EMBL" id="CP114976">
    <property type="protein sequence ID" value="WBE26044.1"/>
    <property type="molecule type" value="Genomic_DNA"/>
</dbReference>
<dbReference type="NCBIfam" id="NF003481">
    <property type="entry name" value="PRK05151.1"/>
    <property type="match status" value="1"/>
</dbReference>
<evidence type="ECO:0000256" key="7">
    <source>
        <dbReference type="ARBA" id="ARBA00022989"/>
    </source>
</evidence>
<proteinExistence type="inferred from homology"/>
<keyword evidence="11" id="KW-1185">Reference proteome</keyword>
<dbReference type="GO" id="GO:0012505">
    <property type="term" value="C:endomembrane system"/>
    <property type="evidence" value="ECO:0007669"/>
    <property type="project" value="UniProtKB-SubCell"/>
</dbReference>
<keyword evidence="9" id="KW-1003">Cell membrane</keyword>